<dbReference type="InterPro" id="IPR027417">
    <property type="entry name" value="P-loop_NTPase"/>
</dbReference>
<dbReference type="PANTHER" id="PTHR47642">
    <property type="entry name" value="ATP-DEPENDENT DNA HELICASE"/>
    <property type="match status" value="1"/>
</dbReference>
<keyword evidence="1" id="KW-0547">Nucleotide-binding</keyword>
<dbReference type="GO" id="GO:0005524">
    <property type="term" value="F:ATP binding"/>
    <property type="evidence" value="ECO:0007669"/>
    <property type="project" value="UniProtKB-KW"/>
</dbReference>
<dbReference type="GO" id="GO:0043139">
    <property type="term" value="F:5'-3' DNA helicase activity"/>
    <property type="evidence" value="ECO:0007669"/>
    <property type="project" value="UniProtKB-EC"/>
</dbReference>
<keyword evidence="1" id="KW-0233">DNA recombination</keyword>
<evidence type="ECO:0000313" key="4">
    <source>
        <dbReference type="EMBL" id="KAG9392097.1"/>
    </source>
</evidence>
<comment type="cofactor">
    <cofactor evidence="1">
        <name>Mg(2+)</name>
        <dbReference type="ChEBI" id="CHEBI:18420"/>
    </cofactor>
</comment>
<evidence type="ECO:0000313" key="5">
    <source>
        <dbReference type="Proteomes" id="UP000717585"/>
    </source>
</evidence>
<dbReference type="Pfam" id="PF14214">
    <property type="entry name" value="Helitron_like_N"/>
    <property type="match status" value="1"/>
</dbReference>
<evidence type="ECO:0000259" key="3">
    <source>
        <dbReference type="SMART" id="SM00382"/>
    </source>
</evidence>
<dbReference type="AlphaFoldDB" id="A0A8J6B8B0"/>
<keyword evidence="1 4" id="KW-0347">Helicase</keyword>
<dbReference type="PANTHER" id="PTHR47642:SF5">
    <property type="entry name" value="ATP-DEPENDENT DNA HELICASE"/>
    <property type="match status" value="1"/>
</dbReference>
<dbReference type="Pfam" id="PF05970">
    <property type="entry name" value="PIF1"/>
    <property type="match status" value="1"/>
</dbReference>
<name>A0A8J6B8B0_9EUKA</name>
<dbReference type="InterPro" id="IPR051055">
    <property type="entry name" value="PIF1_helicase"/>
</dbReference>
<dbReference type="EMBL" id="JAHDYR010000038">
    <property type="protein sequence ID" value="KAG9392097.1"/>
    <property type="molecule type" value="Genomic_DNA"/>
</dbReference>
<keyword evidence="1" id="KW-0234">DNA repair</keyword>
<dbReference type="OrthoDB" id="432234at2759"/>
<dbReference type="GO" id="GO:0006310">
    <property type="term" value="P:DNA recombination"/>
    <property type="evidence" value="ECO:0007669"/>
    <property type="project" value="UniProtKB-KW"/>
</dbReference>
<dbReference type="GO" id="GO:0006281">
    <property type="term" value="P:DNA repair"/>
    <property type="evidence" value="ECO:0007669"/>
    <property type="project" value="UniProtKB-KW"/>
</dbReference>
<evidence type="ECO:0000256" key="1">
    <source>
        <dbReference type="RuleBase" id="RU363044"/>
    </source>
</evidence>
<dbReference type="SMART" id="SM00382">
    <property type="entry name" value="AAA"/>
    <property type="match status" value="1"/>
</dbReference>
<keyword evidence="1" id="KW-0067">ATP-binding</keyword>
<comment type="similarity">
    <text evidence="1">Belongs to the helicase family.</text>
</comment>
<dbReference type="GO" id="GO:0016787">
    <property type="term" value="F:hydrolase activity"/>
    <property type="evidence" value="ECO:0007669"/>
    <property type="project" value="UniProtKB-KW"/>
</dbReference>
<feature type="domain" description="AAA+ ATPase" evidence="3">
    <location>
        <begin position="813"/>
        <end position="942"/>
    </location>
</feature>
<feature type="region of interest" description="Disordered" evidence="2">
    <location>
        <begin position="943"/>
        <end position="966"/>
    </location>
</feature>
<sequence length="966" mass="108205">MGPEIKENMRQLSTQQFRRLNQVLAFATVMTDVQASDGMFLRFRGATFAFGKDLHNARVITGEDDDTLPAELIARVRDWLNDHSQTYRELASDLAAAADIPGSSRCCVTFSFTHGNQNAAPIAFTPNPLMTAIVNADVVIPRANRTSYVQYDSPIAALATFPLVFCDERGFSPEYSAKFKTLKNWVKHVLHASQCRFVRANPTTPMFLSMIHTGLERIQARGYSVTLNNAQEAAGDDGVLSANADGSAHLIAPPTMPLSYAFMNNMREHLTALLARFGSPHFFWTFTIDPSYVMDYLEELIADEEYPLDPPLVIDGRRYTPRDAPVDSARTCIEYFYTIFQKLVEALAGTEYPICEYATRVEEQENSMLHVHTVTWHKGIGQHTPEGNRLDANLVSAINSIISTDSSILSGRATVFQTHTCNEHCRNNHHTCKQGFPAKAATESFISGDGQFVPKRSEVDSYTNTFCPMVAAHLHGSMHVSPVVSTEMIMYIVKYMTKQPTEVIEQISHEVASVEQHHLIYQQRRRVIGPLMLATLLDGVSIFSTSRAFIKIDTNVLPQNRVFGPRNNCIKNKVGGWLKYCKRPEALEHITYLIYLTHYDTRSVKLPAFEKLPDHERISHTGEDGTEYFWRIHKRKVPYAAFIPMTTPHDGDSHYFNLLTLSFPWRSDAEMTHGFHRHGGLALTGVERCSYAEKCFELGLIDSEEADDDQIFDVAWHIRFGSLSKEGCFAVVRASLEKNGTTPTLQMVSTVRNPTLREDLIKHVLKNTDRAYIINHDVVSRWKQPVDMDTSIVLDETQEKVFKHYRENLIAKKQTILLLCGRAGSGKSVLVRHIAKFTAARGNLVLVTASTGAAAVNIGGTTIHSLFRWAAENRFAAPVKDTVPWILLNNATTLIIDEAFMLSAPDIHDLNEALCVARNNTLSFGGINMIIVGDPYQLPQSTSSSFPTIRARHSTNGERTVPARSL</sequence>
<dbReference type="InterPro" id="IPR025476">
    <property type="entry name" value="Helitron_helicase-like"/>
</dbReference>
<dbReference type="Proteomes" id="UP000717585">
    <property type="component" value="Unassembled WGS sequence"/>
</dbReference>
<dbReference type="Gene3D" id="3.40.50.300">
    <property type="entry name" value="P-loop containing nucleotide triphosphate hydrolases"/>
    <property type="match status" value="1"/>
</dbReference>
<organism evidence="4 5">
    <name type="scientific">Carpediemonas membranifera</name>
    <dbReference type="NCBI Taxonomy" id="201153"/>
    <lineage>
        <taxon>Eukaryota</taxon>
        <taxon>Metamonada</taxon>
        <taxon>Carpediemonas-like organisms</taxon>
        <taxon>Carpediemonas</taxon>
    </lineage>
</organism>
<dbReference type="SUPFAM" id="SSF52540">
    <property type="entry name" value="P-loop containing nucleoside triphosphate hydrolases"/>
    <property type="match status" value="1"/>
</dbReference>
<evidence type="ECO:0000256" key="2">
    <source>
        <dbReference type="SAM" id="MobiDB-lite"/>
    </source>
</evidence>
<dbReference type="InterPro" id="IPR010285">
    <property type="entry name" value="DNA_helicase_pif1-like_DEAD"/>
</dbReference>
<keyword evidence="1" id="KW-0378">Hydrolase</keyword>
<protein>
    <recommendedName>
        <fullName evidence="1">ATP-dependent DNA helicase</fullName>
        <ecNumber evidence="1">5.6.2.3</ecNumber>
    </recommendedName>
</protein>
<accession>A0A8J6B8B0</accession>
<comment type="catalytic activity">
    <reaction evidence="1">
        <text>ATP + H2O = ADP + phosphate + H(+)</text>
        <dbReference type="Rhea" id="RHEA:13065"/>
        <dbReference type="ChEBI" id="CHEBI:15377"/>
        <dbReference type="ChEBI" id="CHEBI:15378"/>
        <dbReference type="ChEBI" id="CHEBI:30616"/>
        <dbReference type="ChEBI" id="CHEBI:43474"/>
        <dbReference type="ChEBI" id="CHEBI:456216"/>
        <dbReference type="EC" id="5.6.2.3"/>
    </reaction>
</comment>
<keyword evidence="5" id="KW-1185">Reference proteome</keyword>
<keyword evidence="1" id="KW-0227">DNA damage</keyword>
<comment type="caution">
    <text evidence="4">The sequence shown here is derived from an EMBL/GenBank/DDBJ whole genome shotgun (WGS) entry which is preliminary data.</text>
</comment>
<dbReference type="InterPro" id="IPR003593">
    <property type="entry name" value="AAA+_ATPase"/>
</dbReference>
<proteinExistence type="inferred from homology"/>
<dbReference type="GO" id="GO:0000723">
    <property type="term" value="P:telomere maintenance"/>
    <property type="evidence" value="ECO:0007669"/>
    <property type="project" value="InterPro"/>
</dbReference>
<dbReference type="EC" id="5.6.2.3" evidence="1"/>
<gene>
    <name evidence="4" type="ORF">J8273_5069</name>
</gene>
<reference evidence="4" key="1">
    <citation type="submission" date="2021-05" db="EMBL/GenBank/DDBJ databases">
        <title>A free-living protist that lacks canonical eukaryotic 1 DNA replication and segregation systems.</title>
        <authorList>
            <person name="Salas-Leiva D.E."/>
            <person name="Tromer E.C."/>
            <person name="Curtis B.A."/>
            <person name="Jerlstrom-Hultqvist J."/>
            <person name="Kolisko M."/>
            <person name="Yi Z."/>
            <person name="Salas-Leiva J.S."/>
            <person name="Gallot-Lavallee L."/>
            <person name="Kops G.J.P.L."/>
            <person name="Archibald J.M."/>
            <person name="Simpson A.G.B."/>
            <person name="Roger A.J."/>
        </authorList>
    </citation>
    <scope>NUCLEOTIDE SEQUENCE</scope>
    <source>
        <strain evidence="4">BICM</strain>
    </source>
</reference>